<dbReference type="GO" id="GO:0005654">
    <property type="term" value="C:nucleoplasm"/>
    <property type="evidence" value="ECO:0007669"/>
    <property type="project" value="TreeGrafter"/>
</dbReference>
<dbReference type="AlphaFoldDB" id="A0A8C6TLZ5"/>
<evidence type="ECO:0000313" key="2">
    <source>
        <dbReference type="Proteomes" id="UP000694523"/>
    </source>
</evidence>
<accession>A0A8C6TLZ5</accession>
<dbReference type="GO" id="GO:0036297">
    <property type="term" value="P:interstrand cross-link repair"/>
    <property type="evidence" value="ECO:0007669"/>
    <property type="project" value="InterPro"/>
</dbReference>
<keyword evidence="2" id="KW-1185">Reference proteome</keyword>
<dbReference type="InterPro" id="IPR029251">
    <property type="entry name" value="Faap100"/>
</dbReference>
<dbReference type="SUPFAM" id="SSF69322">
    <property type="entry name" value="Tricorn protease domain 2"/>
    <property type="match status" value="1"/>
</dbReference>
<dbReference type="Pfam" id="PF15146">
    <property type="entry name" value="FANCAA"/>
    <property type="match status" value="1"/>
</dbReference>
<evidence type="ECO:0000313" key="1">
    <source>
        <dbReference type="Ensembl" id="ENSNMLP00000022125.1"/>
    </source>
</evidence>
<dbReference type="Ensembl" id="ENSNMLT00000024791.1">
    <property type="protein sequence ID" value="ENSNMLP00000022125.1"/>
    <property type="gene ID" value="ENSNMLG00000014332.1"/>
</dbReference>
<sequence length="792" mass="85978">VMTGRCAVETFAEFDFWATPKTSGITLDSGTAAHAFICSGCEEVFVFDLKEKKLTGILQFPAPVSDIVKSEDKQHLYVACRSAVYCVQLPPILSSPTELKVASEDIVIREEGVLCLITVGTVLVTLSRRDPSWIFAVNKPGEQSGLYETLSSFCLPIISEGGEERKPVMNYVGLGDSLLSENKLEPTLFKLLFGIDSALIKSPIVLCGFPDGRLCSLSLRLPGIRVFHSLEEPVVFVGASVVMETDAGGPYARCLVAVGENGRVLTIKTCKGATEEGGTQVSFTEGCVPGPVMSGCADRSGVYLSTGSDLLSLRLTEESSQNDGPELNEKGATNRTIRLQSPISLNVCGISALTKPVFSTTGEVELFCLSDKGQLRRITLPKARVDGESSTRQKAQTGLSVKDLLSAIGDVCERASHLKTSIKSKNHILRCLNQVMNVSFLLLNTPNGAEQPIRCHAATKWTRLLQKHSLHITCVMENNSPYLLEQGWILNITVCPLSDISQEQSASTNYSFPLCSLNPGQKSEVTLPLTAVDDALFPITISCVLVFPLGTLFDEKQLASLLKAQNSMIILPLNSLTVDWLHALQLSTSASDKTVATCARTKTSDALRGFLKSKGKERVDKGETKAYSAGVKISSDLLRDTLLSKSSDRERKESNLCVTLLEWLLSEPHREVAGHPLESRTHSAVLHGQGPNGSLIKLATKEVNVGVESEALAVVEVQVESLSLAAVCGLHHAIIDRVQVFKCVIFYFNTISESHARLKTNKPRVNDCVYHLCLLLVKLSPRSKEKTGMVLN</sequence>
<reference evidence="1" key="2">
    <citation type="submission" date="2025-09" db="UniProtKB">
        <authorList>
            <consortium name="Ensembl"/>
        </authorList>
    </citation>
    <scope>IDENTIFICATION</scope>
</reference>
<dbReference type="PANTHER" id="PTHR14890:SF1">
    <property type="entry name" value="FANCONI ANEMIA CORE COMPLEX-ASSOCIATED PROTEIN 100"/>
    <property type="match status" value="1"/>
</dbReference>
<dbReference type="GO" id="GO:0043240">
    <property type="term" value="C:Fanconi anaemia nuclear complex"/>
    <property type="evidence" value="ECO:0007669"/>
    <property type="project" value="InterPro"/>
</dbReference>
<name>A0A8C6TLZ5_9GOBI</name>
<dbReference type="Proteomes" id="UP000694523">
    <property type="component" value="Unplaced"/>
</dbReference>
<organism evidence="1 2">
    <name type="scientific">Neogobius melanostomus</name>
    <name type="common">round goby</name>
    <dbReference type="NCBI Taxonomy" id="47308"/>
    <lineage>
        <taxon>Eukaryota</taxon>
        <taxon>Metazoa</taxon>
        <taxon>Chordata</taxon>
        <taxon>Craniata</taxon>
        <taxon>Vertebrata</taxon>
        <taxon>Euteleostomi</taxon>
        <taxon>Actinopterygii</taxon>
        <taxon>Neopterygii</taxon>
        <taxon>Teleostei</taxon>
        <taxon>Neoteleostei</taxon>
        <taxon>Acanthomorphata</taxon>
        <taxon>Gobiaria</taxon>
        <taxon>Gobiiformes</taxon>
        <taxon>Gobioidei</taxon>
        <taxon>Gobiidae</taxon>
        <taxon>Benthophilinae</taxon>
        <taxon>Neogobiini</taxon>
        <taxon>Neogobius</taxon>
    </lineage>
</organism>
<reference evidence="1" key="1">
    <citation type="submission" date="2025-08" db="UniProtKB">
        <authorList>
            <consortium name="Ensembl"/>
        </authorList>
    </citation>
    <scope>IDENTIFICATION</scope>
</reference>
<protein>
    <submittedName>
        <fullName evidence="1">FA core complex associated protein 100</fullName>
    </submittedName>
</protein>
<proteinExistence type="predicted"/>
<dbReference type="PANTHER" id="PTHR14890">
    <property type="entry name" value="FANCONI ANEMIA CORE COMPLEX-ASSOCIATED PROTEIN 100"/>
    <property type="match status" value="1"/>
</dbReference>